<dbReference type="GO" id="GO:0051301">
    <property type="term" value="P:cell division"/>
    <property type="evidence" value="ECO:0007669"/>
    <property type="project" value="UniProtKB-KW"/>
</dbReference>
<evidence type="ECO:0000256" key="12">
    <source>
        <dbReference type="ARBA" id="ARBA00039754"/>
    </source>
</evidence>
<dbReference type="PANTHER" id="PTHR43783">
    <property type="entry name" value="UDP-N-ACETYLGLUCOSAMINE 1-CARBOXYVINYLTRANSFERASE"/>
    <property type="match status" value="1"/>
</dbReference>
<evidence type="ECO:0000256" key="11">
    <source>
        <dbReference type="ARBA" id="ARBA00039108"/>
    </source>
</evidence>
<evidence type="ECO:0000313" key="17">
    <source>
        <dbReference type="EMBL" id="KRL92444.1"/>
    </source>
</evidence>
<dbReference type="PANTHER" id="PTHR43783:SF1">
    <property type="entry name" value="UDP-N-ACETYLGLUCOSAMINE 1-CARBOXYVINYLTRANSFERASE"/>
    <property type="match status" value="1"/>
</dbReference>
<evidence type="ECO:0000256" key="15">
    <source>
        <dbReference type="ARBA" id="ARBA00047527"/>
    </source>
</evidence>
<keyword evidence="3" id="KW-0963">Cytoplasm</keyword>
<keyword evidence="6" id="KW-0133">Cell shape</keyword>
<evidence type="ECO:0000256" key="6">
    <source>
        <dbReference type="ARBA" id="ARBA00022960"/>
    </source>
</evidence>
<dbReference type="RefSeq" id="WP_056953301.1">
    <property type="nucleotide sequence ID" value="NZ_AZFK01000004.1"/>
</dbReference>
<dbReference type="InterPro" id="IPR013792">
    <property type="entry name" value="RNA3'P_cycl/enolpyr_Trfase_a/b"/>
</dbReference>
<reference evidence="17 18" key="1">
    <citation type="journal article" date="2015" name="Genome Announc.">
        <title>Expanding the biotechnology potential of lactobacilli through comparative genomics of 213 strains and associated genera.</title>
        <authorList>
            <person name="Sun Z."/>
            <person name="Harris H.M."/>
            <person name="McCann A."/>
            <person name="Guo C."/>
            <person name="Argimon S."/>
            <person name="Zhang W."/>
            <person name="Yang X."/>
            <person name="Jeffery I.B."/>
            <person name="Cooney J.C."/>
            <person name="Kagawa T.F."/>
            <person name="Liu W."/>
            <person name="Song Y."/>
            <person name="Salvetti E."/>
            <person name="Wrobel A."/>
            <person name="Rasinkangas P."/>
            <person name="Parkhill J."/>
            <person name="Rea M.C."/>
            <person name="O'Sullivan O."/>
            <person name="Ritari J."/>
            <person name="Douillard F.P."/>
            <person name="Paul Ross R."/>
            <person name="Yang R."/>
            <person name="Briner A.E."/>
            <person name="Felis G.E."/>
            <person name="de Vos W.M."/>
            <person name="Barrangou R."/>
            <person name="Klaenhammer T.R."/>
            <person name="Caufield P.W."/>
            <person name="Cui Y."/>
            <person name="Zhang H."/>
            <person name="O'Toole P.W."/>
        </authorList>
    </citation>
    <scope>NUCLEOTIDE SEQUENCE [LARGE SCALE GENOMIC DNA]</scope>
    <source>
        <strain evidence="17 18">DSM 15946</strain>
    </source>
</reference>
<dbReference type="SUPFAM" id="SSF55205">
    <property type="entry name" value="EPT/RTPC-like"/>
    <property type="match status" value="1"/>
</dbReference>
<dbReference type="InterPro" id="IPR001986">
    <property type="entry name" value="Enolpyruvate_Tfrase_dom"/>
</dbReference>
<comment type="pathway">
    <text evidence="2">Cell wall biogenesis; peptidoglycan biosynthesis.</text>
</comment>
<dbReference type="GO" id="GO:0008760">
    <property type="term" value="F:UDP-N-acetylglucosamine 1-carboxyvinyltransferase activity"/>
    <property type="evidence" value="ECO:0007669"/>
    <property type="project" value="UniProtKB-EC"/>
</dbReference>
<keyword evidence="8" id="KW-0131">Cell cycle</keyword>
<keyword evidence="7" id="KW-0573">Peptidoglycan synthesis</keyword>
<comment type="subcellular location">
    <subcellularLocation>
        <location evidence="1">Cytoplasm</location>
    </subcellularLocation>
</comment>
<name>A0A0R1UGB7_9LACO</name>
<dbReference type="GO" id="GO:0005737">
    <property type="term" value="C:cytoplasm"/>
    <property type="evidence" value="ECO:0007669"/>
    <property type="project" value="UniProtKB-SubCell"/>
</dbReference>
<dbReference type="InterPro" id="IPR036968">
    <property type="entry name" value="Enolpyruvate_Tfrase_sf"/>
</dbReference>
<feature type="domain" description="Enolpyruvate transferase" evidence="16">
    <location>
        <begin position="8"/>
        <end position="274"/>
    </location>
</feature>
<evidence type="ECO:0000313" key="18">
    <source>
        <dbReference type="Proteomes" id="UP000050816"/>
    </source>
</evidence>
<sequence length="411" mass="43752">MAKLKIVGGKPLRGSLAVGGDEQTVLACQAASLLATRGTVILDHVSSTPAIMATNQCLMQLGAKVIFEPATATLKMDAGWHLTPLPLQVNNFFLAGAILARCRTVTLVNSPHEAQLGEAGTQLCENLAALGAQVQVEGDQTILRADYLTGHTFTVTDWSWQVIVATLMVATLTRGITVFKAVPQLPVINEVVALLNKMGAKIHQTQAQTLRVQGVNTLHGADWYVIDDQKRAGLYLLAAAVTAGDVVVLGAHAVYLRPLLHYLEACGNTVVIQHNGIRLIGTQVLLPTEEPPALRAMSRSTTWQAALLALHARQLGTSLVTLPATVAEKAMAWLPLTTSQESQLYQVTGPVTQLPGQMAVAEPTEALVAFWLALAVKQNTWLAPAELLGEVDGALLDDLLALGAEVTLEFT</sequence>
<evidence type="ECO:0000256" key="4">
    <source>
        <dbReference type="ARBA" id="ARBA00022618"/>
    </source>
</evidence>
<dbReference type="InterPro" id="IPR050068">
    <property type="entry name" value="MurA_subfamily"/>
</dbReference>
<evidence type="ECO:0000256" key="8">
    <source>
        <dbReference type="ARBA" id="ARBA00023306"/>
    </source>
</evidence>
<evidence type="ECO:0000256" key="7">
    <source>
        <dbReference type="ARBA" id="ARBA00022984"/>
    </source>
</evidence>
<dbReference type="GO" id="GO:0071555">
    <property type="term" value="P:cell wall organization"/>
    <property type="evidence" value="ECO:0007669"/>
    <property type="project" value="UniProtKB-KW"/>
</dbReference>
<keyword evidence="9" id="KW-0961">Cell wall biogenesis/degradation</keyword>
<dbReference type="AlphaFoldDB" id="A0A0R1UGB7"/>
<dbReference type="EC" id="2.5.1.7" evidence="11"/>
<evidence type="ECO:0000256" key="13">
    <source>
        <dbReference type="ARBA" id="ARBA00042443"/>
    </source>
</evidence>
<evidence type="ECO:0000256" key="3">
    <source>
        <dbReference type="ARBA" id="ARBA00022490"/>
    </source>
</evidence>
<protein>
    <recommendedName>
        <fullName evidence="12">UDP-N-acetylglucosamine 1-carboxyvinyltransferase</fullName>
        <ecNumber evidence="11">2.5.1.7</ecNumber>
    </recommendedName>
    <alternativeName>
        <fullName evidence="13">Enoylpyruvate transferase</fullName>
    </alternativeName>
    <alternativeName>
        <fullName evidence="14">UDP-N-acetylglucosamine enolpyruvyl transferase</fullName>
    </alternativeName>
</protein>
<dbReference type="GO" id="GO:0009252">
    <property type="term" value="P:peptidoglycan biosynthetic process"/>
    <property type="evidence" value="ECO:0007669"/>
    <property type="project" value="UniProtKB-KW"/>
</dbReference>
<gene>
    <name evidence="17" type="ORF">FC43_GL001891</name>
</gene>
<evidence type="ECO:0000256" key="5">
    <source>
        <dbReference type="ARBA" id="ARBA00022679"/>
    </source>
</evidence>
<evidence type="ECO:0000256" key="9">
    <source>
        <dbReference type="ARBA" id="ARBA00023316"/>
    </source>
</evidence>
<dbReference type="Gene3D" id="3.65.10.10">
    <property type="entry name" value="Enolpyruvate transferase domain"/>
    <property type="match status" value="2"/>
</dbReference>
<dbReference type="PATRIC" id="fig|1423760.3.peg.1980"/>
<keyword evidence="5 17" id="KW-0808">Transferase</keyword>
<proteinExistence type="inferred from homology"/>
<dbReference type="EMBL" id="AZFK01000004">
    <property type="protein sequence ID" value="KRL92444.1"/>
    <property type="molecule type" value="Genomic_DNA"/>
</dbReference>
<dbReference type="Pfam" id="PF00275">
    <property type="entry name" value="EPSP_synthase"/>
    <property type="match status" value="1"/>
</dbReference>
<dbReference type="GO" id="GO:0008360">
    <property type="term" value="P:regulation of cell shape"/>
    <property type="evidence" value="ECO:0007669"/>
    <property type="project" value="UniProtKB-KW"/>
</dbReference>
<dbReference type="Proteomes" id="UP000050816">
    <property type="component" value="Unassembled WGS sequence"/>
</dbReference>
<evidence type="ECO:0000259" key="16">
    <source>
        <dbReference type="Pfam" id="PF00275"/>
    </source>
</evidence>
<keyword evidence="4" id="KW-0132">Cell division</keyword>
<evidence type="ECO:0000256" key="10">
    <source>
        <dbReference type="ARBA" id="ARBA00038367"/>
    </source>
</evidence>
<comment type="similarity">
    <text evidence="10">Belongs to the EPSP synthase family. MurA subfamily.</text>
</comment>
<evidence type="ECO:0000256" key="1">
    <source>
        <dbReference type="ARBA" id="ARBA00004496"/>
    </source>
</evidence>
<organism evidence="17 18">
    <name type="scientific">Limosilactobacillus ingluviei DSM 15946</name>
    <dbReference type="NCBI Taxonomy" id="1423760"/>
    <lineage>
        <taxon>Bacteria</taxon>
        <taxon>Bacillati</taxon>
        <taxon>Bacillota</taxon>
        <taxon>Bacilli</taxon>
        <taxon>Lactobacillales</taxon>
        <taxon>Lactobacillaceae</taxon>
        <taxon>Limosilactobacillus</taxon>
    </lineage>
</organism>
<comment type="caution">
    <text evidence="17">The sequence shown here is derived from an EMBL/GenBank/DDBJ whole genome shotgun (WGS) entry which is preliminary data.</text>
</comment>
<comment type="catalytic activity">
    <reaction evidence="15">
        <text>phosphoenolpyruvate + UDP-N-acetyl-alpha-D-glucosamine = UDP-N-acetyl-3-O-(1-carboxyvinyl)-alpha-D-glucosamine + phosphate</text>
        <dbReference type="Rhea" id="RHEA:18681"/>
        <dbReference type="ChEBI" id="CHEBI:43474"/>
        <dbReference type="ChEBI" id="CHEBI:57705"/>
        <dbReference type="ChEBI" id="CHEBI:58702"/>
        <dbReference type="ChEBI" id="CHEBI:68483"/>
        <dbReference type="EC" id="2.5.1.7"/>
    </reaction>
</comment>
<accession>A0A0R1UGB7</accession>
<evidence type="ECO:0000256" key="14">
    <source>
        <dbReference type="ARBA" id="ARBA00042842"/>
    </source>
</evidence>
<evidence type="ECO:0000256" key="2">
    <source>
        <dbReference type="ARBA" id="ARBA00004752"/>
    </source>
</evidence>